<name>A0A4U6QLP0_9ACTN</name>
<comment type="caution">
    <text evidence="9">The sequence shown here is derived from an EMBL/GenBank/DDBJ whole genome shotgun (WGS) entry which is preliminary data.</text>
</comment>
<dbReference type="PROSITE" id="PS00389">
    <property type="entry name" value="ATPASE_DELTA"/>
    <property type="match status" value="1"/>
</dbReference>
<keyword evidence="4 8" id="KW-0406">Ion transport</keyword>
<organism evidence="9 10">
    <name type="scientific">Nakamurella flava</name>
    <dbReference type="NCBI Taxonomy" id="2576308"/>
    <lineage>
        <taxon>Bacteria</taxon>
        <taxon>Bacillati</taxon>
        <taxon>Actinomycetota</taxon>
        <taxon>Actinomycetes</taxon>
        <taxon>Nakamurellales</taxon>
        <taxon>Nakamurellaceae</taxon>
        <taxon>Nakamurella</taxon>
    </lineage>
</organism>
<dbReference type="Pfam" id="PF00213">
    <property type="entry name" value="OSCP"/>
    <property type="match status" value="1"/>
</dbReference>
<dbReference type="Proteomes" id="UP000306985">
    <property type="component" value="Unassembled WGS sequence"/>
</dbReference>
<accession>A0A4U6QLP0</accession>
<evidence type="ECO:0000256" key="8">
    <source>
        <dbReference type="HAMAP-Rule" id="MF_01416"/>
    </source>
</evidence>
<dbReference type="RefSeq" id="WP_137448379.1">
    <property type="nucleotide sequence ID" value="NZ_SZZH01000001.1"/>
</dbReference>
<dbReference type="EMBL" id="SZZH01000001">
    <property type="protein sequence ID" value="TKV61076.1"/>
    <property type="molecule type" value="Genomic_DNA"/>
</dbReference>
<dbReference type="GO" id="GO:0046933">
    <property type="term" value="F:proton-transporting ATP synthase activity, rotational mechanism"/>
    <property type="evidence" value="ECO:0007669"/>
    <property type="project" value="UniProtKB-UniRule"/>
</dbReference>
<dbReference type="PRINTS" id="PR00125">
    <property type="entry name" value="ATPASEDELTA"/>
</dbReference>
<evidence type="ECO:0000256" key="1">
    <source>
        <dbReference type="ARBA" id="ARBA00004370"/>
    </source>
</evidence>
<dbReference type="AlphaFoldDB" id="A0A4U6QLP0"/>
<evidence type="ECO:0000256" key="5">
    <source>
        <dbReference type="ARBA" id="ARBA00023136"/>
    </source>
</evidence>
<dbReference type="GO" id="GO:0005886">
    <property type="term" value="C:plasma membrane"/>
    <property type="evidence" value="ECO:0007669"/>
    <property type="project" value="UniProtKB-SubCell"/>
</dbReference>
<comment type="function">
    <text evidence="8">F(1)F(0) ATP synthase produces ATP from ADP in the presence of a proton or sodium gradient. F-type ATPases consist of two structural domains, F(1) containing the extramembraneous catalytic core and F(0) containing the membrane proton channel, linked together by a central stalk and a peripheral stalk. During catalysis, ATP synthesis in the catalytic domain of F(1) is coupled via a rotary mechanism of the central stalk subunits to proton translocation.</text>
</comment>
<keyword evidence="2 8" id="KW-0813">Transport</keyword>
<comment type="function">
    <text evidence="8">This protein is part of the stalk that links CF(0) to CF(1). It either transmits conformational changes from CF(0) to CF(1) or is implicated in proton conduction.</text>
</comment>
<dbReference type="HAMAP" id="MF_01416">
    <property type="entry name" value="ATP_synth_delta_bact"/>
    <property type="match status" value="1"/>
</dbReference>
<gene>
    <name evidence="8" type="primary">atpH</name>
    <name evidence="9" type="ORF">FDO65_05365</name>
</gene>
<keyword evidence="7 8" id="KW-0066">ATP synthesis</keyword>
<comment type="subcellular location">
    <subcellularLocation>
        <location evidence="8">Cell membrane</location>
        <topology evidence="8">Peripheral membrane protein</topology>
    </subcellularLocation>
    <subcellularLocation>
        <location evidence="1">Membrane</location>
    </subcellularLocation>
</comment>
<evidence type="ECO:0000313" key="10">
    <source>
        <dbReference type="Proteomes" id="UP000306985"/>
    </source>
</evidence>
<keyword evidence="8" id="KW-1003">Cell membrane</keyword>
<proteinExistence type="inferred from homology"/>
<evidence type="ECO:0000256" key="3">
    <source>
        <dbReference type="ARBA" id="ARBA00022781"/>
    </source>
</evidence>
<dbReference type="NCBIfam" id="NF009967">
    <property type="entry name" value="PRK13430.1"/>
    <property type="match status" value="1"/>
</dbReference>
<dbReference type="GO" id="GO:0045259">
    <property type="term" value="C:proton-transporting ATP synthase complex"/>
    <property type="evidence" value="ECO:0007669"/>
    <property type="project" value="UniProtKB-KW"/>
</dbReference>
<evidence type="ECO:0000313" key="9">
    <source>
        <dbReference type="EMBL" id="TKV61076.1"/>
    </source>
</evidence>
<evidence type="ECO:0000256" key="2">
    <source>
        <dbReference type="ARBA" id="ARBA00022448"/>
    </source>
</evidence>
<keyword evidence="3 8" id="KW-0375">Hydrogen ion transport</keyword>
<dbReference type="NCBIfam" id="TIGR01145">
    <property type="entry name" value="ATP_synt_delta"/>
    <property type="match status" value="1"/>
</dbReference>
<dbReference type="InterPro" id="IPR026015">
    <property type="entry name" value="ATP_synth_OSCP/delta_N_sf"/>
</dbReference>
<dbReference type="InterPro" id="IPR000711">
    <property type="entry name" value="ATPase_OSCP/dsu"/>
</dbReference>
<dbReference type="Gene3D" id="1.10.520.20">
    <property type="entry name" value="N-terminal domain of the delta subunit of the F1F0-ATP synthase"/>
    <property type="match status" value="1"/>
</dbReference>
<comment type="similarity">
    <text evidence="8">Belongs to the ATPase delta chain family.</text>
</comment>
<evidence type="ECO:0000256" key="7">
    <source>
        <dbReference type="ARBA" id="ARBA00023310"/>
    </source>
</evidence>
<keyword evidence="6 8" id="KW-0139">CF(1)</keyword>
<dbReference type="PANTHER" id="PTHR11910">
    <property type="entry name" value="ATP SYNTHASE DELTA CHAIN"/>
    <property type="match status" value="1"/>
</dbReference>
<sequence length="273" mass="29233">MQHLASRDSLARVTAHLLQVAGPLDDAGLSTLGGQLNAVSDLLLTQVPLRRALSESTVGGDDRASLAGRLLNGKVGDPAVDVVQFAARQDWSSARDLQEALRRVSRTALFLRAERSGELDEVEDQLFRFARIVDGAPELSVILDDPTADPSARSALVDRLLAGKAHPLVVELTDALARDTAGRSFTHGIRELVDQAAERRDKVVAIVRSAVALSPEQTERLTGALGRIYGRPVSIHVEVDRAVLGGIRVQVGDEVIDGTVSAKLEGLRRRLAG</sequence>
<keyword evidence="5 8" id="KW-0472">Membrane</keyword>
<protein>
    <recommendedName>
        <fullName evidence="8">ATP synthase subunit delta</fullName>
    </recommendedName>
    <alternativeName>
        <fullName evidence="8">ATP synthase F(1) sector subunit delta</fullName>
    </alternativeName>
    <alternativeName>
        <fullName evidence="8">F-type ATPase subunit delta</fullName>
        <shortName evidence="8">F-ATPase subunit delta</shortName>
    </alternativeName>
</protein>
<reference evidence="9 10" key="1">
    <citation type="submission" date="2019-05" db="EMBL/GenBank/DDBJ databases">
        <title>Nakamurella sp. N5BH11, whole genome shotgun sequence.</title>
        <authorList>
            <person name="Tuo L."/>
        </authorList>
    </citation>
    <scope>NUCLEOTIDE SEQUENCE [LARGE SCALE GENOMIC DNA]</scope>
    <source>
        <strain evidence="9 10">N5BH11</strain>
    </source>
</reference>
<evidence type="ECO:0000256" key="6">
    <source>
        <dbReference type="ARBA" id="ARBA00023196"/>
    </source>
</evidence>
<evidence type="ECO:0000256" key="4">
    <source>
        <dbReference type="ARBA" id="ARBA00023065"/>
    </source>
</evidence>
<dbReference type="InterPro" id="IPR020781">
    <property type="entry name" value="ATPase_OSCP/d_CS"/>
</dbReference>
<dbReference type="OrthoDB" id="5242917at2"/>
<keyword evidence="10" id="KW-1185">Reference proteome</keyword>